<dbReference type="Pfam" id="PF03819">
    <property type="entry name" value="MazG"/>
    <property type="match status" value="1"/>
</dbReference>
<name>A0A832RTH3_9EURY</name>
<feature type="domain" description="NTP pyrophosphohydrolase MazG-like" evidence="1">
    <location>
        <begin position="25"/>
        <end position="70"/>
    </location>
</feature>
<evidence type="ECO:0000259" key="1">
    <source>
        <dbReference type="Pfam" id="PF03819"/>
    </source>
</evidence>
<dbReference type="Gene3D" id="1.10.287.1080">
    <property type="entry name" value="MazG-like"/>
    <property type="match status" value="1"/>
</dbReference>
<evidence type="ECO:0000313" key="3">
    <source>
        <dbReference type="Proteomes" id="UP000600363"/>
    </source>
</evidence>
<sequence length="95" mass="11017">MHISELQRVLAERYLEKDGQMGELFLLAVLMEEVGELSKAMRYHEGVAEEMADVMFVCLCLANLLDIDVEAQLIDRYVKRSFEDVSSTWEDVSWK</sequence>
<gene>
    <name evidence="2" type="ORF">HA299_06200</name>
</gene>
<dbReference type="Proteomes" id="UP000600363">
    <property type="component" value="Unassembled WGS sequence"/>
</dbReference>
<reference evidence="2" key="1">
    <citation type="journal article" date="2020" name="bioRxiv">
        <title>A rank-normalized archaeal taxonomy based on genome phylogeny resolves widespread incomplete and uneven classifications.</title>
        <authorList>
            <person name="Rinke C."/>
            <person name="Chuvochina M."/>
            <person name="Mussig A.J."/>
            <person name="Chaumeil P.-A."/>
            <person name="Waite D.W."/>
            <person name="Whitman W.B."/>
            <person name="Parks D.H."/>
            <person name="Hugenholtz P."/>
        </authorList>
    </citation>
    <scope>NUCLEOTIDE SEQUENCE</scope>
    <source>
        <strain evidence="2">UBA12518</strain>
    </source>
</reference>
<dbReference type="InterPro" id="IPR004518">
    <property type="entry name" value="MazG-like_dom"/>
</dbReference>
<dbReference type="PANTHER" id="PTHR42702">
    <property type="entry name" value="NUCLEOTIDE PYROPHOSPHOHYDROLASE"/>
    <property type="match status" value="1"/>
</dbReference>
<comment type="caution">
    <text evidence="2">The sequence shown here is derived from an EMBL/GenBank/DDBJ whole genome shotgun (WGS) entry which is preliminary data.</text>
</comment>
<proteinExistence type="predicted"/>
<dbReference type="SUPFAM" id="SSF101386">
    <property type="entry name" value="all-alpha NTP pyrophosphatases"/>
    <property type="match status" value="1"/>
</dbReference>
<evidence type="ECO:0000313" key="2">
    <source>
        <dbReference type="EMBL" id="HIH70183.1"/>
    </source>
</evidence>
<organism evidence="2 3">
    <name type="scientific">Methermicoccus shengliensis</name>
    <dbReference type="NCBI Taxonomy" id="660064"/>
    <lineage>
        <taxon>Archaea</taxon>
        <taxon>Methanobacteriati</taxon>
        <taxon>Methanobacteriota</taxon>
        <taxon>Stenosarchaea group</taxon>
        <taxon>Methanomicrobia</taxon>
        <taxon>Methanosarcinales</taxon>
        <taxon>Methermicoccaceae</taxon>
        <taxon>Methermicoccus</taxon>
    </lineage>
</organism>
<keyword evidence="2" id="KW-0378">Hydrolase</keyword>
<dbReference type="AlphaFoldDB" id="A0A832RTH3"/>
<dbReference type="GO" id="GO:0016787">
    <property type="term" value="F:hydrolase activity"/>
    <property type="evidence" value="ECO:0007669"/>
    <property type="project" value="UniProtKB-KW"/>
</dbReference>
<dbReference type="RefSeq" id="WP_042684791.1">
    <property type="nucleotide sequence ID" value="NZ_DUIH01000021.1"/>
</dbReference>
<accession>A0A832RTH3</accession>
<protein>
    <submittedName>
        <fullName evidence="2">Nucleotide pyrophosphohydrolase</fullName>
    </submittedName>
</protein>
<dbReference type="EMBL" id="DUIH01000021">
    <property type="protein sequence ID" value="HIH70183.1"/>
    <property type="molecule type" value="Genomic_DNA"/>
</dbReference>
<dbReference type="PANTHER" id="PTHR42702:SF1">
    <property type="entry name" value="REGULATORY PROTEIN FOR BETA-LACTAMASE"/>
    <property type="match status" value="1"/>
</dbReference>